<feature type="domain" description="Cation-transporting P-type ATPase N-terminal" evidence="6">
    <location>
        <begin position="4"/>
        <end position="46"/>
    </location>
</feature>
<dbReference type="InterPro" id="IPR023298">
    <property type="entry name" value="ATPase_P-typ_TM_dom_sf"/>
</dbReference>
<dbReference type="SUPFAM" id="SSF81653">
    <property type="entry name" value="Calcium ATPase, transduction domain A"/>
    <property type="match status" value="1"/>
</dbReference>
<proteinExistence type="predicted"/>
<feature type="compositionally biased region" description="Polar residues" evidence="4">
    <location>
        <begin position="167"/>
        <end position="178"/>
    </location>
</feature>
<name>A0A1Y1XTK4_9FUNG</name>
<evidence type="ECO:0000256" key="4">
    <source>
        <dbReference type="SAM" id="MobiDB-lite"/>
    </source>
</evidence>
<evidence type="ECO:0000256" key="1">
    <source>
        <dbReference type="ARBA" id="ARBA00004141"/>
    </source>
</evidence>
<evidence type="ECO:0000259" key="5">
    <source>
        <dbReference type="Pfam" id="PF00122"/>
    </source>
</evidence>
<dbReference type="Pfam" id="PF00122">
    <property type="entry name" value="E1-E2_ATPase"/>
    <property type="match status" value="1"/>
</dbReference>
<feature type="domain" description="P-type ATPase A" evidence="5">
    <location>
        <begin position="86"/>
        <end position="178"/>
    </location>
</feature>
<reference evidence="7 8" key="1">
    <citation type="submission" date="2016-07" db="EMBL/GenBank/DDBJ databases">
        <title>Pervasive Adenine N6-methylation of Active Genes in Fungi.</title>
        <authorList>
            <consortium name="DOE Joint Genome Institute"/>
            <person name="Mondo S.J."/>
            <person name="Dannebaum R.O."/>
            <person name="Kuo R.C."/>
            <person name="Labutti K."/>
            <person name="Haridas S."/>
            <person name="Kuo A."/>
            <person name="Salamov A."/>
            <person name="Ahrendt S.R."/>
            <person name="Lipzen A."/>
            <person name="Sullivan W."/>
            <person name="Andreopoulos W.B."/>
            <person name="Clum A."/>
            <person name="Lindquist E."/>
            <person name="Daum C."/>
            <person name="Ramamoorthy G.K."/>
            <person name="Gryganskyi A."/>
            <person name="Culley D."/>
            <person name="Magnuson J.K."/>
            <person name="James T.Y."/>
            <person name="O'Malley M.A."/>
            <person name="Stajich J.E."/>
            <person name="Spatafora J.W."/>
            <person name="Visel A."/>
            <person name="Grigoriev I.V."/>
        </authorList>
    </citation>
    <scope>NUCLEOTIDE SEQUENCE [LARGE SCALE GENOMIC DNA]</scope>
    <source>
        <strain evidence="7 8">CBS 931.73</strain>
    </source>
</reference>
<keyword evidence="3" id="KW-0067">ATP-binding</keyword>
<evidence type="ECO:0000259" key="6">
    <source>
        <dbReference type="Pfam" id="PF00690"/>
    </source>
</evidence>
<keyword evidence="2" id="KW-0547">Nucleotide-binding</keyword>
<organism evidence="7 8">
    <name type="scientific">Basidiobolus meristosporus CBS 931.73</name>
    <dbReference type="NCBI Taxonomy" id="1314790"/>
    <lineage>
        <taxon>Eukaryota</taxon>
        <taxon>Fungi</taxon>
        <taxon>Fungi incertae sedis</taxon>
        <taxon>Zoopagomycota</taxon>
        <taxon>Entomophthoromycotina</taxon>
        <taxon>Basidiobolomycetes</taxon>
        <taxon>Basidiobolales</taxon>
        <taxon>Basidiobolaceae</taxon>
        <taxon>Basidiobolus</taxon>
    </lineage>
</organism>
<dbReference type="Proteomes" id="UP000193498">
    <property type="component" value="Unassembled WGS sequence"/>
</dbReference>
<feature type="region of interest" description="Disordered" evidence="4">
    <location>
        <begin position="152"/>
        <end position="178"/>
    </location>
</feature>
<dbReference type="SUPFAM" id="SSF81665">
    <property type="entry name" value="Calcium ATPase, transmembrane domain M"/>
    <property type="match status" value="1"/>
</dbReference>
<dbReference type="InterPro" id="IPR004014">
    <property type="entry name" value="ATPase_P-typ_cation-transptr_N"/>
</dbReference>
<comment type="subcellular location">
    <subcellularLocation>
        <location evidence="1">Membrane</location>
        <topology evidence="1">Multi-pass membrane protein</topology>
    </subcellularLocation>
</comment>
<dbReference type="PANTHER" id="PTHR42861">
    <property type="entry name" value="CALCIUM-TRANSPORTING ATPASE"/>
    <property type="match status" value="1"/>
</dbReference>
<dbReference type="Pfam" id="PF00690">
    <property type="entry name" value="Cation_ATPase_N"/>
    <property type="match status" value="1"/>
</dbReference>
<dbReference type="InterPro" id="IPR008250">
    <property type="entry name" value="ATPase_P-typ_transduc_dom_A_sf"/>
</dbReference>
<evidence type="ECO:0000313" key="8">
    <source>
        <dbReference type="Proteomes" id="UP000193498"/>
    </source>
</evidence>
<dbReference type="GO" id="GO:0005524">
    <property type="term" value="F:ATP binding"/>
    <property type="evidence" value="ECO:0007669"/>
    <property type="project" value="UniProtKB-KW"/>
</dbReference>
<dbReference type="InterPro" id="IPR001757">
    <property type="entry name" value="P_typ_ATPase"/>
</dbReference>
<dbReference type="STRING" id="1314790.A0A1Y1XTK4"/>
<gene>
    <name evidence="7" type="ORF">K493DRAFT_234789</name>
</gene>
<comment type="caution">
    <text evidence="7">The sequence shown here is derived from an EMBL/GenBank/DDBJ whole genome shotgun (WGS) entry which is preliminary data.</text>
</comment>
<dbReference type="InParanoid" id="A0A1Y1XTK4"/>
<feature type="non-terminal residue" evidence="7">
    <location>
        <position position="178"/>
    </location>
</feature>
<dbReference type="Gene3D" id="1.20.1110.10">
    <property type="entry name" value="Calcium-transporting ATPase, transmembrane domain"/>
    <property type="match status" value="1"/>
</dbReference>
<accession>A0A1Y1XTK4</accession>
<protein>
    <submittedName>
        <fullName evidence="7">Uncharacterized protein</fullName>
    </submittedName>
</protein>
<dbReference type="Gene3D" id="2.70.150.10">
    <property type="entry name" value="Calcium-transporting ATPase, cytoplasmic transduction domain A"/>
    <property type="match status" value="1"/>
</dbReference>
<dbReference type="EMBL" id="MCFE01000478">
    <property type="protein sequence ID" value="ORX89070.1"/>
    <property type="molecule type" value="Genomic_DNA"/>
</dbReference>
<dbReference type="OrthoDB" id="116380at2759"/>
<dbReference type="AlphaFoldDB" id="A0A1Y1XTK4"/>
<evidence type="ECO:0000256" key="3">
    <source>
        <dbReference type="ARBA" id="ARBA00022840"/>
    </source>
</evidence>
<dbReference type="InterPro" id="IPR059000">
    <property type="entry name" value="ATPase_P-type_domA"/>
</dbReference>
<dbReference type="NCBIfam" id="TIGR01494">
    <property type="entry name" value="ATPase_P-type"/>
    <property type="match status" value="1"/>
</dbReference>
<dbReference type="GO" id="GO:0016020">
    <property type="term" value="C:membrane"/>
    <property type="evidence" value="ECO:0007669"/>
    <property type="project" value="UniProtKB-SubCell"/>
</dbReference>
<evidence type="ECO:0000313" key="7">
    <source>
        <dbReference type="EMBL" id="ORX89070.1"/>
    </source>
</evidence>
<evidence type="ECO:0000256" key="2">
    <source>
        <dbReference type="ARBA" id="ARBA00022741"/>
    </source>
</evidence>
<dbReference type="GO" id="GO:0006812">
    <property type="term" value="P:monoatomic cation transport"/>
    <property type="evidence" value="ECO:0007669"/>
    <property type="project" value="UniProtKB-ARBA"/>
</dbReference>
<dbReference type="GO" id="GO:0016887">
    <property type="term" value="F:ATP hydrolysis activity"/>
    <property type="evidence" value="ECO:0007669"/>
    <property type="project" value="InterPro"/>
</dbReference>
<sequence>MDIPDRLAQYGHNELGGAGGIKWYTVLSYQLKDAINYILVAVTVLSFVQRDYITGSLILAITLFNTCLSVHQGYQAEQTMQALRGMSSPTACVIRNGEESVVSSRDVVPGDVLVIQEGDSIAADVRLFFVTNFEVNEALLTGESEHVSKKLDPLEKGDMPLGDRSNMAYSSTIASKGR</sequence>
<keyword evidence="8" id="KW-1185">Reference proteome</keyword>